<organism evidence="2 3">
    <name type="scientific">Talaromyces atroroseus</name>
    <dbReference type="NCBI Taxonomy" id="1441469"/>
    <lineage>
        <taxon>Eukaryota</taxon>
        <taxon>Fungi</taxon>
        <taxon>Dikarya</taxon>
        <taxon>Ascomycota</taxon>
        <taxon>Pezizomycotina</taxon>
        <taxon>Eurotiomycetes</taxon>
        <taxon>Eurotiomycetidae</taxon>
        <taxon>Eurotiales</taxon>
        <taxon>Trichocomaceae</taxon>
        <taxon>Talaromyces</taxon>
        <taxon>Talaromyces sect. Trachyspermi</taxon>
    </lineage>
</organism>
<comment type="caution">
    <text evidence="2">The sequence shown here is derived from an EMBL/GenBank/DDBJ whole genome shotgun (WGS) entry which is preliminary data.</text>
</comment>
<dbReference type="GeneID" id="31005940"/>
<evidence type="ECO:0000256" key="1">
    <source>
        <dbReference type="SAM" id="MobiDB-lite"/>
    </source>
</evidence>
<evidence type="ECO:0000313" key="3">
    <source>
        <dbReference type="Proteomes" id="UP000214365"/>
    </source>
</evidence>
<dbReference type="AlphaFoldDB" id="A0A225ADD3"/>
<dbReference type="RefSeq" id="XP_020118561.1">
    <property type="nucleotide sequence ID" value="XM_020268480.1"/>
</dbReference>
<sequence>MNLDSAAGMQRHGQQDDDEKQYRCSQRTWLRTRDARSIGLMQATLPTTPYHPVSHYGTVDQADDVIFFVSRASYCGLSCAEAESRPRCPSFDSVYDVRWPMSNVLQAKQNNNGKRKTGFAWPAWLATPLRQGSFFQLDWHVQFELRRGLSTVPGSSNYTNMRLETETMSNSLGLVTQATYGPISIFATRFYKTFQNGPKTQEIDSVKRRIADKS</sequence>
<reference evidence="2 3" key="1">
    <citation type="submission" date="2015-06" db="EMBL/GenBank/DDBJ databases">
        <title>Talaromyces atroroseus IBT 11181 draft genome.</title>
        <authorList>
            <person name="Rasmussen K.B."/>
            <person name="Rasmussen S."/>
            <person name="Petersen B."/>
            <person name="Sicheritz-Ponten T."/>
            <person name="Mortensen U.H."/>
            <person name="Thrane U."/>
        </authorList>
    </citation>
    <scope>NUCLEOTIDE SEQUENCE [LARGE SCALE GENOMIC DNA]</scope>
    <source>
        <strain evidence="2 3">IBT 11181</strain>
    </source>
</reference>
<gene>
    <name evidence="2" type="ORF">UA08_06184</name>
</gene>
<keyword evidence="3" id="KW-1185">Reference proteome</keyword>
<proteinExistence type="predicted"/>
<dbReference type="Proteomes" id="UP000214365">
    <property type="component" value="Unassembled WGS sequence"/>
</dbReference>
<accession>A0A225ADD3</accession>
<feature type="region of interest" description="Disordered" evidence="1">
    <location>
        <begin position="1"/>
        <end position="23"/>
    </location>
</feature>
<evidence type="ECO:0000313" key="2">
    <source>
        <dbReference type="EMBL" id="OKL58440.1"/>
    </source>
</evidence>
<dbReference type="EMBL" id="LFMY01000009">
    <property type="protein sequence ID" value="OKL58440.1"/>
    <property type="molecule type" value="Genomic_DNA"/>
</dbReference>
<name>A0A225ADD3_TALAT</name>
<protein>
    <submittedName>
        <fullName evidence="2">Uncharacterized protein</fullName>
    </submittedName>
</protein>